<feature type="transmembrane region" description="Helical" evidence="1">
    <location>
        <begin position="95"/>
        <end position="112"/>
    </location>
</feature>
<comment type="caution">
    <text evidence="2">The sequence shown here is derived from an EMBL/GenBank/DDBJ whole genome shotgun (WGS) entry which is preliminary data.</text>
</comment>
<reference evidence="2 3" key="1">
    <citation type="submission" date="2024-03" db="EMBL/GenBank/DDBJ databases">
        <title>Human intestinal bacterial collection.</title>
        <authorList>
            <person name="Pauvert C."/>
            <person name="Hitch T.C.A."/>
            <person name="Clavel T."/>
        </authorList>
    </citation>
    <scope>NUCLEOTIDE SEQUENCE [LARGE SCALE GENOMIC DNA]</scope>
    <source>
        <strain evidence="2 3">CLA-SR-H024</strain>
    </source>
</reference>
<feature type="transmembrane region" description="Helical" evidence="1">
    <location>
        <begin position="6"/>
        <end position="25"/>
    </location>
</feature>
<evidence type="ECO:0000313" key="2">
    <source>
        <dbReference type="EMBL" id="MEQ2465209.1"/>
    </source>
</evidence>
<feature type="transmembrane region" description="Helical" evidence="1">
    <location>
        <begin position="68"/>
        <end position="88"/>
    </location>
</feature>
<organism evidence="2 3">
    <name type="scientific">Niallia hominis</name>
    <dbReference type="NCBI Taxonomy" id="3133173"/>
    <lineage>
        <taxon>Bacteria</taxon>
        <taxon>Bacillati</taxon>
        <taxon>Bacillota</taxon>
        <taxon>Bacilli</taxon>
        <taxon>Bacillales</taxon>
        <taxon>Bacillaceae</taxon>
        <taxon>Niallia</taxon>
    </lineage>
</organism>
<keyword evidence="1" id="KW-0472">Membrane</keyword>
<sequence>MLGEMINVIGLLISVLLFNFFAFRLNKHLNKNQILHIYIFSIAFQLLFDIIIDFKLHAYWYFTIEIEWHVLLYAIFLVPPVNIIFLNYFPFKKSILHKITAILLWNIAFLLYEFLTLSPEPWGYFHYGWWKWWYSALLNPVLLVIVIKYYRYIQKIESSV</sequence>
<dbReference type="RefSeq" id="WP_081836529.1">
    <property type="nucleotide sequence ID" value="NZ_JBBMFN010000009.1"/>
</dbReference>
<protein>
    <submittedName>
        <fullName evidence="2">Uncharacterized protein</fullName>
    </submittedName>
</protein>
<keyword evidence="1" id="KW-1133">Transmembrane helix</keyword>
<dbReference type="Proteomes" id="UP001465426">
    <property type="component" value="Unassembled WGS sequence"/>
</dbReference>
<keyword evidence="1" id="KW-0812">Transmembrane</keyword>
<feature type="transmembrane region" description="Helical" evidence="1">
    <location>
        <begin position="132"/>
        <end position="150"/>
    </location>
</feature>
<name>A0ABV1EVT6_9BACI</name>
<feature type="transmembrane region" description="Helical" evidence="1">
    <location>
        <begin position="37"/>
        <end position="62"/>
    </location>
</feature>
<dbReference type="EMBL" id="JBBMFN010000009">
    <property type="protein sequence ID" value="MEQ2465209.1"/>
    <property type="molecule type" value="Genomic_DNA"/>
</dbReference>
<gene>
    <name evidence="2" type="ORF">WMO63_05925</name>
</gene>
<keyword evidence="3" id="KW-1185">Reference proteome</keyword>
<evidence type="ECO:0000313" key="3">
    <source>
        <dbReference type="Proteomes" id="UP001465426"/>
    </source>
</evidence>
<accession>A0ABV1EVT6</accession>
<evidence type="ECO:0000256" key="1">
    <source>
        <dbReference type="SAM" id="Phobius"/>
    </source>
</evidence>
<proteinExistence type="predicted"/>